<dbReference type="InterPro" id="IPR044730">
    <property type="entry name" value="RNase_H-like_dom_plant"/>
</dbReference>
<dbReference type="Proteomes" id="UP000596661">
    <property type="component" value="Chromosome 3"/>
</dbReference>
<protein>
    <recommendedName>
        <fullName evidence="1">Reverse transcriptase domain-containing protein</fullName>
    </recommendedName>
</protein>
<dbReference type="Gramene" id="evm.model.03.1534">
    <property type="protein sequence ID" value="cds.evm.model.03.1534"/>
    <property type="gene ID" value="evm.TU.03.1534"/>
</dbReference>
<accession>A0A803P5M5</accession>
<dbReference type="InterPro" id="IPR052343">
    <property type="entry name" value="Retrotransposon-Effector_Assoc"/>
</dbReference>
<dbReference type="SUPFAM" id="SSF56672">
    <property type="entry name" value="DNA/RNA polymerases"/>
    <property type="match status" value="1"/>
</dbReference>
<dbReference type="GO" id="GO:0003676">
    <property type="term" value="F:nucleic acid binding"/>
    <property type="evidence" value="ECO:0007669"/>
    <property type="project" value="InterPro"/>
</dbReference>
<dbReference type="AlphaFoldDB" id="A0A803P5M5"/>
<dbReference type="InterPro" id="IPR012337">
    <property type="entry name" value="RNaseH-like_sf"/>
</dbReference>
<name>A0A803P5M5_CANSA</name>
<dbReference type="PROSITE" id="PS50878">
    <property type="entry name" value="RT_POL"/>
    <property type="match status" value="1"/>
</dbReference>
<dbReference type="CDD" id="cd06222">
    <property type="entry name" value="RNase_H_like"/>
    <property type="match status" value="1"/>
</dbReference>
<dbReference type="InterPro" id="IPR043502">
    <property type="entry name" value="DNA/RNA_pol_sf"/>
</dbReference>
<feature type="domain" description="Reverse transcriptase" evidence="1">
    <location>
        <begin position="272"/>
        <end position="495"/>
    </location>
</feature>
<dbReference type="InterPro" id="IPR036397">
    <property type="entry name" value="RNaseH_sf"/>
</dbReference>
<dbReference type="Pfam" id="PF13456">
    <property type="entry name" value="RVT_3"/>
    <property type="match status" value="1"/>
</dbReference>
<proteinExistence type="predicted"/>
<evidence type="ECO:0000313" key="3">
    <source>
        <dbReference type="Proteomes" id="UP000596661"/>
    </source>
</evidence>
<evidence type="ECO:0000313" key="2">
    <source>
        <dbReference type="EnsemblPlants" id="cds.evm.model.03.1534"/>
    </source>
</evidence>
<dbReference type="CDD" id="cd01650">
    <property type="entry name" value="RT_nLTR_like"/>
    <property type="match status" value="1"/>
</dbReference>
<evidence type="ECO:0000259" key="1">
    <source>
        <dbReference type="PROSITE" id="PS50878"/>
    </source>
</evidence>
<dbReference type="SUPFAM" id="SSF53098">
    <property type="entry name" value="Ribonuclease H-like"/>
    <property type="match status" value="1"/>
</dbReference>
<dbReference type="PANTHER" id="PTHR46890">
    <property type="entry name" value="NON-LTR RETROLELEMENT REVERSE TRANSCRIPTASE-LIKE PROTEIN-RELATED"/>
    <property type="match status" value="1"/>
</dbReference>
<keyword evidence="3" id="KW-1185">Reference proteome</keyword>
<dbReference type="EMBL" id="UZAU01000318">
    <property type="status" value="NOT_ANNOTATED_CDS"/>
    <property type="molecule type" value="Genomic_DNA"/>
</dbReference>
<sequence length="825" mass="92232">MTCLNPNTFSFLINGVVTCSVLPQRGLRQGDPLSPYLFLICSQGLSRLLQYDESIGHLKGLAISRRAATISHLLFVDDSLLFCQANDRSCGAIKHALDIYYRASGQLLNEYKSGISFSPNTSENPKHSFTQILGMPIKWAWVKSGDSNTKFFHQKANTIRNGNKINSLMDSNGITRTSHSDICNIIEDYFQNIYTSNGIDNVALDQVLPTVPYSITTDINHSLVQPYTSKDVFSAFSSMKDDSSPGLDGMSVMFFTNYWHIVGHLVTTAVLEVLNEGADPSAFNQTLITLIPKVKKPTSMAQLRPISLCNVLYNLVSKAIVLRLKPFLSMVISESQSAFLQSRPITNNVSVAFKLLHSLKHLKRGREGYAAITLDMMNGSTHGHIIPSRGIRQGDPLSPYLFIICAEGLSRLLQHEEHTGNLQGIQISRGAPAISYLFFADNSLVLSRANRRSALAIRRSLDYYCRASGQCLNAEKDKKVLFGEIKEKLWNSLSAWQEALFSIGGKEVLLKAVSQSIPTYAMSCFRLSKSLINQIETMCNKFWWGSNSSSSGINWKTWNALTHSKVEGGMGFKSFVHFNQALLAKQAWMIFSNPNSLLSRILKPRAKKVWDASDFGVQDLLTDTITLKEFLLHMSSSWPSIRFEQFATVLWSIWTERNKERHGTKPKPHDVILYFSLSYLEEFKAVDPISKTSGFGAVLRNSNGDAVAVMATPYRGCFSPQVMEALALMHSLQWLRELQLPVHLIETDSLLVVKGVLSSQELTSDFHCLLNNINRLVSNFPGAQVSHVYRSANTVAHLLAKFALSMDTKCSWLEEMPQPLMPFVF</sequence>
<dbReference type="EnsemblPlants" id="evm.model.03.1534">
    <property type="protein sequence ID" value="cds.evm.model.03.1534"/>
    <property type="gene ID" value="evm.TU.03.1534"/>
</dbReference>
<dbReference type="InterPro" id="IPR000477">
    <property type="entry name" value="RT_dom"/>
</dbReference>
<dbReference type="PANTHER" id="PTHR46890:SF48">
    <property type="entry name" value="RNA-DIRECTED DNA POLYMERASE"/>
    <property type="match status" value="1"/>
</dbReference>
<reference evidence="2" key="1">
    <citation type="submission" date="2018-11" db="EMBL/GenBank/DDBJ databases">
        <authorList>
            <person name="Grassa J C."/>
        </authorList>
    </citation>
    <scope>NUCLEOTIDE SEQUENCE [LARGE SCALE GENOMIC DNA]</scope>
</reference>
<organism evidence="2 3">
    <name type="scientific">Cannabis sativa</name>
    <name type="common">Hemp</name>
    <name type="synonym">Marijuana</name>
    <dbReference type="NCBI Taxonomy" id="3483"/>
    <lineage>
        <taxon>Eukaryota</taxon>
        <taxon>Viridiplantae</taxon>
        <taxon>Streptophyta</taxon>
        <taxon>Embryophyta</taxon>
        <taxon>Tracheophyta</taxon>
        <taxon>Spermatophyta</taxon>
        <taxon>Magnoliopsida</taxon>
        <taxon>eudicotyledons</taxon>
        <taxon>Gunneridae</taxon>
        <taxon>Pentapetalae</taxon>
        <taxon>rosids</taxon>
        <taxon>fabids</taxon>
        <taxon>Rosales</taxon>
        <taxon>Cannabaceae</taxon>
        <taxon>Cannabis</taxon>
    </lineage>
</organism>
<dbReference type="GO" id="GO:0004523">
    <property type="term" value="F:RNA-DNA hybrid ribonuclease activity"/>
    <property type="evidence" value="ECO:0007669"/>
    <property type="project" value="InterPro"/>
</dbReference>
<dbReference type="InterPro" id="IPR002156">
    <property type="entry name" value="RNaseH_domain"/>
</dbReference>
<dbReference type="Gene3D" id="3.30.420.10">
    <property type="entry name" value="Ribonuclease H-like superfamily/Ribonuclease H"/>
    <property type="match status" value="1"/>
</dbReference>
<reference evidence="2" key="2">
    <citation type="submission" date="2021-03" db="UniProtKB">
        <authorList>
            <consortium name="EnsemblPlants"/>
        </authorList>
    </citation>
    <scope>IDENTIFICATION</scope>
</reference>
<dbReference type="Pfam" id="PF00078">
    <property type="entry name" value="RVT_1"/>
    <property type="match status" value="1"/>
</dbReference>